<sequence>MDKVEGKDTHNANANANAGPSTRKQNQVRNPKQNEWTRWEYKGRFKPDRRGRGGCYSSKNMLQKPNESRFPTPNPWKSNNVQNIQPEDM</sequence>
<proteinExistence type="predicted"/>
<evidence type="ECO:0000313" key="3">
    <source>
        <dbReference type="Proteomes" id="UP000188268"/>
    </source>
</evidence>
<keyword evidence="3" id="KW-1185">Reference proteome</keyword>
<feature type="compositionally biased region" description="Basic and acidic residues" evidence="1">
    <location>
        <begin position="35"/>
        <end position="51"/>
    </location>
</feature>
<feature type="compositionally biased region" description="Polar residues" evidence="1">
    <location>
        <begin position="11"/>
        <end position="34"/>
    </location>
</feature>
<dbReference type="AlphaFoldDB" id="A0A1R3IFJ2"/>
<evidence type="ECO:0000256" key="1">
    <source>
        <dbReference type="SAM" id="MobiDB-lite"/>
    </source>
</evidence>
<feature type="compositionally biased region" description="Basic and acidic residues" evidence="1">
    <location>
        <begin position="1"/>
        <end position="10"/>
    </location>
</feature>
<dbReference type="EMBL" id="AWWV01010199">
    <property type="protein sequence ID" value="OMO81271.1"/>
    <property type="molecule type" value="Genomic_DNA"/>
</dbReference>
<protein>
    <submittedName>
        <fullName evidence="2">Uncharacterized protein</fullName>
    </submittedName>
</protein>
<feature type="compositionally biased region" description="Polar residues" evidence="1">
    <location>
        <begin position="57"/>
        <end position="89"/>
    </location>
</feature>
<name>A0A1R3IFJ2_COCAP</name>
<dbReference type="Gramene" id="OMO81271">
    <property type="protein sequence ID" value="OMO81271"/>
    <property type="gene ID" value="CCACVL1_12499"/>
</dbReference>
<dbReference type="Proteomes" id="UP000188268">
    <property type="component" value="Unassembled WGS sequence"/>
</dbReference>
<reference evidence="2 3" key="1">
    <citation type="submission" date="2013-09" db="EMBL/GenBank/DDBJ databases">
        <title>Corchorus capsularis genome sequencing.</title>
        <authorList>
            <person name="Alam M."/>
            <person name="Haque M.S."/>
            <person name="Islam M.S."/>
            <person name="Emdad E.M."/>
            <person name="Islam M.M."/>
            <person name="Ahmed B."/>
            <person name="Halim A."/>
            <person name="Hossen Q.M.M."/>
            <person name="Hossain M.Z."/>
            <person name="Ahmed R."/>
            <person name="Khan M.M."/>
            <person name="Islam R."/>
            <person name="Rashid M.M."/>
            <person name="Khan S.A."/>
            <person name="Rahman M.S."/>
            <person name="Alam M."/>
        </authorList>
    </citation>
    <scope>NUCLEOTIDE SEQUENCE [LARGE SCALE GENOMIC DNA]</scope>
    <source>
        <strain evidence="3">cv. CVL-1</strain>
        <tissue evidence="2">Whole seedling</tissue>
    </source>
</reference>
<organism evidence="2 3">
    <name type="scientific">Corchorus capsularis</name>
    <name type="common">Jute</name>
    <dbReference type="NCBI Taxonomy" id="210143"/>
    <lineage>
        <taxon>Eukaryota</taxon>
        <taxon>Viridiplantae</taxon>
        <taxon>Streptophyta</taxon>
        <taxon>Embryophyta</taxon>
        <taxon>Tracheophyta</taxon>
        <taxon>Spermatophyta</taxon>
        <taxon>Magnoliopsida</taxon>
        <taxon>eudicotyledons</taxon>
        <taxon>Gunneridae</taxon>
        <taxon>Pentapetalae</taxon>
        <taxon>rosids</taxon>
        <taxon>malvids</taxon>
        <taxon>Malvales</taxon>
        <taxon>Malvaceae</taxon>
        <taxon>Grewioideae</taxon>
        <taxon>Apeibeae</taxon>
        <taxon>Corchorus</taxon>
    </lineage>
</organism>
<comment type="caution">
    <text evidence="2">The sequence shown here is derived from an EMBL/GenBank/DDBJ whole genome shotgun (WGS) entry which is preliminary data.</text>
</comment>
<feature type="region of interest" description="Disordered" evidence="1">
    <location>
        <begin position="1"/>
        <end position="89"/>
    </location>
</feature>
<evidence type="ECO:0000313" key="2">
    <source>
        <dbReference type="EMBL" id="OMO81271.1"/>
    </source>
</evidence>
<accession>A0A1R3IFJ2</accession>
<gene>
    <name evidence="2" type="ORF">CCACVL1_12499</name>
</gene>